<dbReference type="Pfam" id="PF01814">
    <property type="entry name" value="Hemerythrin"/>
    <property type="match status" value="1"/>
</dbReference>
<reference evidence="2 3" key="1">
    <citation type="submission" date="2018-03" db="EMBL/GenBank/DDBJ databases">
        <title>Comparative genomics illustrates the genes involved in a hyperalkaliphilic mechanisms of Serpentinomonas isolated from highly-alkaline calcium-rich serpentinized springs.</title>
        <authorList>
            <person name="Suzuki S."/>
            <person name="Ishii S."/>
            <person name="Walworth N."/>
            <person name="Bird L."/>
            <person name="Kuenen J.G."/>
            <person name="Nealson K.H."/>
        </authorList>
    </citation>
    <scope>NUCLEOTIDE SEQUENCE [LARGE SCALE GENOMIC DNA]</scope>
    <source>
        <strain evidence="2 3">P1</strain>
    </source>
</reference>
<feature type="domain" description="Hemerythrin-like" evidence="1">
    <location>
        <begin position="19"/>
        <end position="160"/>
    </location>
</feature>
<evidence type="ECO:0000313" key="2">
    <source>
        <dbReference type="EMBL" id="PRD64165.1"/>
    </source>
</evidence>
<dbReference type="OrthoDB" id="8898809at2"/>
<dbReference type="EMBL" id="PVLQ01000088">
    <property type="protein sequence ID" value="PRD64165.1"/>
    <property type="molecule type" value="Genomic_DNA"/>
</dbReference>
<dbReference type="Gene3D" id="1.20.120.520">
    <property type="entry name" value="nmb1532 protein domain like"/>
    <property type="match status" value="1"/>
</dbReference>
<dbReference type="AlphaFoldDB" id="A0A2S9K169"/>
<dbReference type="CDD" id="cd12108">
    <property type="entry name" value="Hr-like"/>
    <property type="match status" value="1"/>
</dbReference>
<dbReference type="InterPro" id="IPR012312">
    <property type="entry name" value="Hemerythrin-like"/>
</dbReference>
<dbReference type="Proteomes" id="UP000238589">
    <property type="component" value="Unassembled WGS sequence"/>
</dbReference>
<sequence>MTTHNFPGFSSPSASTEAPLEMLAACHGRVEQQCRTLLRLPPHLQAHGADESARQAARAVMRYFDTAAQDHHADEEQDLFPALLAVRMESADEALRLRDLTQALVADHQRIGGLWRELRQTLAAVAEAQAIELPLEPVQAFVAAYRRHIELEEGELLPLAARLLSQADIGRIGAAMRQRRGIAAID</sequence>
<proteinExistence type="predicted"/>
<evidence type="ECO:0000313" key="3">
    <source>
        <dbReference type="Proteomes" id="UP000238589"/>
    </source>
</evidence>
<dbReference type="RefSeq" id="WP_105749541.1">
    <property type="nucleotide sequence ID" value="NZ_PVLQ01000088.1"/>
</dbReference>
<gene>
    <name evidence="2" type="ORF">C6P64_16015</name>
</gene>
<accession>A0A2S9K169</accession>
<name>A0A2S9K169_9BURK</name>
<keyword evidence="3" id="KW-1185">Reference proteome</keyword>
<protein>
    <submittedName>
        <fullName evidence="2">Cation-binding protein</fullName>
    </submittedName>
</protein>
<comment type="caution">
    <text evidence="2">The sequence shown here is derived from an EMBL/GenBank/DDBJ whole genome shotgun (WGS) entry which is preliminary data.</text>
</comment>
<evidence type="ECO:0000259" key="1">
    <source>
        <dbReference type="Pfam" id="PF01814"/>
    </source>
</evidence>
<organism evidence="2 3">
    <name type="scientific">Malikia granosa</name>
    <dbReference type="NCBI Taxonomy" id="263067"/>
    <lineage>
        <taxon>Bacteria</taxon>
        <taxon>Pseudomonadati</taxon>
        <taxon>Pseudomonadota</taxon>
        <taxon>Betaproteobacteria</taxon>
        <taxon>Burkholderiales</taxon>
        <taxon>Comamonadaceae</taxon>
        <taxon>Malikia</taxon>
    </lineage>
</organism>